<comment type="caution">
    <text evidence="2">The sequence shown here is derived from an EMBL/GenBank/DDBJ whole genome shotgun (WGS) entry which is preliminary data.</text>
</comment>
<accession>A0AAV6H7L1</accession>
<dbReference type="EMBL" id="JADWDJ010000003">
    <property type="protein sequence ID" value="KAG5283155.1"/>
    <property type="molecule type" value="Genomic_DNA"/>
</dbReference>
<feature type="region of interest" description="Disordered" evidence="1">
    <location>
        <begin position="85"/>
        <end position="108"/>
    </location>
</feature>
<name>A0AAV6H7L1_9TELE</name>
<gene>
    <name evidence="2" type="ORF">AALO_G00038930</name>
</gene>
<feature type="compositionally biased region" description="Gly residues" evidence="1">
    <location>
        <begin position="96"/>
        <end position="107"/>
    </location>
</feature>
<organism evidence="2 3">
    <name type="scientific">Alosa alosa</name>
    <name type="common">allis shad</name>
    <dbReference type="NCBI Taxonomy" id="278164"/>
    <lineage>
        <taxon>Eukaryota</taxon>
        <taxon>Metazoa</taxon>
        <taxon>Chordata</taxon>
        <taxon>Craniata</taxon>
        <taxon>Vertebrata</taxon>
        <taxon>Euteleostomi</taxon>
        <taxon>Actinopterygii</taxon>
        <taxon>Neopterygii</taxon>
        <taxon>Teleostei</taxon>
        <taxon>Clupei</taxon>
        <taxon>Clupeiformes</taxon>
        <taxon>Clupeoidei</taxon>
        <taxon>Clupeidae</taxon>
        <taxon>Alosa</taxon>
    </lineage>
</organism>
<protein>
    <submittedName>
        <fullName evidence="2">Uncharacterized protein</fullName>
    </submittedName>
</protein>
<proteinExistence type="predicted"/>
<dbReference type="Proteomes" id="UP000823561">
    <property type="component" value="Chromosome 3"/>
</dbReference>
<reference evidence="2" key="1">
    <citation type="submission" date="2020-10" db="EMBL/GenBank/DDBJ databases">
        <title>Chromosome-scale genome assembly of the Allis shad, Alosa alosa.</title>
        <authorList>
            <person name="Margot Z."/>
            <person name="Christophe K."/>
            <person name="Cabau C."/>
            <person name="Louis A."/>
            <person name="Berthelot C."/>
            <person name="Parey E."/>
            <person name="Roest Crollius H."/>
            <person name="Montfort J."/>
            <person name="Robinson-Rechavi M."/>
            <person name="Bucao C."/>
            <person name="Bouchez O."/>
            <person name="Gislard M."/>
            <person name="Lluch J."/>
            <person name="Milhes M."/>
            <person name="Lampietro C."/>
            <person name="Lopez Roques C."/>
            <person name="Donnadieu C."/>
            <person name="Braasch I."/>
            <person name="Desvignes T."/>
            <person name="Postlethwait J."/>
            <person name="Bobe J."/>
            <person name="Guiguen Y."/>
        </authorList>
    </citation>
    <scope>NUCLEOTIDE SEQUENCE</scope>
    <source>
        <strain evidence="2">M-15738</strain>
        <tissue evidence="2">Blood</tissue>
    </source>
</reference>
<evidence type="ECO:0000313" key="2">
    <source>
        <dbReference type="EMBL" id="KAG5283155.1"/>
    </source>
</evidence>
<feature type="region of interest" description="Disordered" evidence="1">
    <location>
        <begin position="29"/>
        <end position="54"/>
    </location>
</feature>
<keyword evidence="3" id="KW-1185">Reference proteome</keyword>
<dbReference type="AlphaFoldDB" id="A0AAV6H7L1"/>
<evidence type="ECO:0000313" key="3">
    <source>
        <dbReference type="Proteomes" id="UP000823561"/>
    </source>
</evidence>
<evidence type="ECO:0000256" key="1">
    <source>
        <dbReference type="SAM" id="MobiDB-lite"/>
    </source>
</evidence>
<sequence length="159" mass="16559">MEVSGQGRQNPARLVLQASCQVRLKSGDRLQAPQRHSGYGSPASPTSSLFAVQPGRHSPGYSSISVLPFERQPVRAVAGVNWMDVAQSPSPPAGPRGVGGQQVGEGTPGADRLVHGCPESYAMVSAIPPVLQVVLSLSRACRLSVSLEEAVISPRAPAT</sequence>